<comment type="catalytic activity">
    <reaction evidence="1">
        <text>2 6,7-dimethyl-8-(1-D-ribityl)lumazine + H(+) = 5-amino-6-(D-ribitylamino)uracil + riboflavin</text>
        <dbReference type="Rhea" id="RHEA:20772"/>
        <dbReference type="ChEBI" id="CHEBI:15378"/>
        <dbReference type="ChEBI" id="CHEBI:15934"/>
        <dbReference type="ChEBI" id="CHEBI:57986"/>
        <dbReference type="ChEBI" id="CHEBI:58201"/>
        <dbReference type="EC" id="2.5.1.9"/>
    </reaction>
</comment>
<keyword evidence="13" id="KW-1185">Reference proteome</keyword>
<reference evidence="12 13" key="1">
    <citation type="submission" date="2016-02" db="EMBL/GenBank/DDBJ databases">
        <title>Draft Genome for Tepidibacillus decaturensis nov. sp. Strain Z9, an Anaerobic, Moderately Thermophilic and Heterotrophic Bacterium from Deep Subsurface of the Illinois Basin, USA.</title>
        <authorList>
            <person name="Dong Y."/>
            <person name="Chang J.Y."/>
            <person name="Sanford R."/>
            <person name="Fouke B.W."/>
        </authorList>
    </citation>
    <scope>NUCLEOTIDE SEQUENCE [LARGE SCALE GENOMIC DNA]</scope>
    <source>
        <strain evidence="12 13">Z9</strain>
    </source>
</reference>
<feature type="repeat" description="Lumazine-binding" evidence="10">
    <location>
        <begin position="97"/>
        <end position="193"/>
    </location>
</feature>
<dbReference type="InterPro" id="IPR023366">
    <property type="entry name" value="ATP_synth_asu-like_sf"/>
</dbReference>
<dbReference type="CDD" id="cd00402">
    <property type="entry name" value="Riboflavin_synthase_like"/>
    <property type="match status" value="1"/>
</dbReference>
<keyword evidence="8" id="KW-0677">Repeat</keyword>
<dbReference type="GO" id="GO:0009231">
    <property type="term" value="P:riboflavin biosynthetic process"/>
    <property type="evidence" value="ECO:0007669"/>
    <property type="project" value="UniProtKB-KW"/>
</dbReference>
<dbReference type="FunFam" id="2.40.30.20:FF:000006">
    <property type="entry name" value="Riboflavin synthase, alpha subunit"/>
    <property type="match status" value="1"/>
</dbReference>
<evidence type="ECO:0000313" key="12">
    <source>
        <dbReference type="EMBL" id="KXG44350.1"/>
    </source>
</evidence>
<gene>
    <name evidence="12" type="ORF">U473_10275</name>
</gene>
<dbReference type="InterPro" id="IPR001783">
    <property type="entry name" value="Lumazine-bd"/>
</dbReference>
<dbReference type="EC" id="2.5.1.9" evidence="4 9"/>
<feature type="domain" description="Lumazine-binding" evidence="11">
    <location>
        <begin position="97"/>
        <end position="193"/>
    </location>
</feature>
<comment type="caution">
    <text evidence="12">The sequence shown here is derived from an EMBL/GenBank/DDBJ whole genome shotgun (WGS) entry which is preliminary data.</text>
</comment>
<name>A0A135L5Z0_9BACI</name>
<evidence type="ECO:0000256" key="8">
    <source>
        <dbReference type="ARBA" id="ARBA00022737"/>
    </source>
</evidence>
<organism evidence="12 13">
    <name type="scientific">Tepidibacillus decaturensis</name>
    <dbReference type="NCBI Taxonomy" id="1413211"/>
    <lineage>
        <taxon>Bacteria</taxon>
        <taxon>Bacillati</taxon>
        <taxon>Bacillota</taxon>
        <taxon>Bacilli</taxon>
        <taxon>Bacillales</taxon>
        <taxon>Bacillaceae</taxon>
        <taxon>Tepidibacillus</taxon>
    </lineage>
</organism>
<dbReference type="Gene3D" id="2.40.30.20">
    <property type="match status" value="2"/>
</dbReference>
<dbReference type="PIRSF" id="PIRSF000498">
    <property type="entry name" value="Riboflavin_syn_A"/>
    <property type="match status" value="1"/>
</dbReference>
<evidence type="ECO:0000256" key="10">
    <source>
        <dbReference type="PROSITE-ProRule" id="PRU00524"/>
    </source>
</evidence>
<evidence type="ECO:0000256" key="6">
    <source>
        <dbReference type="ARBA" id="ARBA00022619"/>
    </source>
</evidence>
<evidence type="ECO:0000256" key="4">
    <source>
        <dbReference type="ARBA" id="ARBA00012827"/>
    </source>
</evidence>
<comment type="function">
    <text evidence="2">Catalyzes the dismutation of two molecules of 6,7-dimethyl-8-ribityllumazine, resulting in the formation of riboflavin and 5-amino-6-(D-ribitylamino)uracil.</text>
</comment>
<dbReference type="FunFam" id="2.40.30.20:FF:000004">
    <property type="entry name" value="Riboflavin synthase, alpha subunit"/>
    <property type="match status" value="1"/>
</dbReference>
<keyword evidence="7" id="KW-0808">Transferase</keyword>
<dbReference type="NCBIfam" id="NF006767">
    <property type="entry name" value="PRK09289.1"/>
    <property type="match status" value="1"/>
</dbReference>
<evidence type="ECO:0000256" key="7">
    <source>
        <dbReference type="ARBA" id="ARBA00022679"/>
    </source>
</evidence>
<feature type="domain" description="Lumazine-binding" evidence="11">
    <location>
        <begin position="1"/>
        <end position="96"/>
    </location>
</feature>
<proteinExistence type="predicted"/>
<dbReference type="PANTHER" id="PTHR21098:SF12">
    <property type="entry name" value="RIBOFLAVIN SYNTHASE"/>
    <property type="match status" value="1"/>
</dbReference>
<dbReference type="InterPro" id="IPR017938">
    <property type="entry name" value="Riboflavin_synthase-like_b-brl"/>
</dbReference>
<dbReference type="PANTHER" id="PTHR21098">
    <property type="entry name" value="RIBOFLAVIN SYNTHASE ALPHA CHAIN"/>
    <property type="match status" value="1"/>
</dbReference>
<feature type="repeat" description="Lumazine-binding" evidence="10">
    <location>
        <begin position="1"/>
        <end position="96"/>
    </location>
</feature>
<dbReference type="NCBIfam" id="TIGR00187">
    <property type="entry name" value="ribE"/>
    <property type="match status" value="1"/>
</dbReference>
<accession>A0A135L5Z0</accession>
<dbReference type="RefSeq" id="WP_068725985.1">
    <property type="nucleotide sequence ID" value="NZ_LSKU01000001.1"/>
</dbReference>
<dbReference type="NCBIfam" id="NF009566">
    <property type="entry name" value="PRK13020.1"/>
    <property type="match status" value="1"/>
</dbReference>
<dbReference type="InterPro" id="IPR026017">
    <property type="entry name" value="Lumazine-bd_dom"/>
</dbReference>
<dbReference type="OrthoDB" id="9788537at2"/>
<dbReference type="Pfam" id="PF00677">
    <property type="entry name" value="Lum_binding"/>
    <property type="match status" value="2"/>
</dbReference>
<evidence type="ECO:0000259" key="11">
    <source>
        <dbReference type="PROSITE" id="PS51177"/>
    </source>
</evidence>
<evidence type="ECO:0000256" key="1">
    <source>
        <dbReference type="ARBA" id="ARBA00000968"/>
    </source>
</evidence>
<evidence type="ECO:0000256" key="2">
    <source>
        <dbReference type="ARBA" id="ARBA00002803"/>
    </source>
</evidence>
<protein>
    <recommendedName>
        <fullName evidence="5 9">Riboflavin synthase</fullName>
        <ecNumber evidence="4 9">2.5.1.9</ecNumber>
    </recommendedName>
</protein>
<evidence type="ECO:0000256" key="3">
    <source>
        <dbReference type="ARBA" id="ARBA00004887"/>
    </source>
</evidence>
<keyword evidence="6" id="KW-0686">Riboflavin biosynthesis</keyword>
<comment type="pathway">
    <text evidence="3">Cofactor biosynthesis; riboflavin biosynthesis; riboflavin from 2-hydroxy-3-oxobutyl phosphate and 5-amino-6-(D-ribitylamino)uracil: step 2/2.</text>
</comment>
<dbReference type="AlphaFoldDB" id="A0A135L5Z0"/>
<evidence type="ECO:0000313" key="13">
    <source>
        <dbReference type="Proteomes" id="UP000070352"/>
    </source>
</evidence>
<dbReference type="SUPFAM" id="SSF63380">
    <property type="entry name" value="Riboflavin synthase domain-like"/>
    <property type="match status" value="2"/>
</dbReference>
<dbReference type="EMBL" id="LSKU01000001">
    <property type="protein sequence ID" value="KXG44350.1"/>
    <property type="molecule type" value="Genomic_DNA"/>
</dbReference>
<dbReference type="STRING" id="1413211.U473_10275"/>
<dbReference type="Proteomes" id="UP000070352">
    <property type="component" value="Unassembled WGS sequence"/>
</dbReference>
<dbReference type="PROSITE" id="PS51177">
    <property type="entry name" value="LUMAZINE_BIND"/>
    <property type="match status" value="2"/>
</dbReference>
<dbReference type="GO" id="GO:0004746">
    <property type="term" value="F:riboflavin synthase activity"/>
    <property type="evidence" value="ECO:0007669"/>
    <property type="project" value="UniProtKB-UniRule"/>
</dbReference>
<evidence type="ECO:0000256" key="9">
    <source>
        <dbReference type="NCBIfam" id="TIGR00187"/>
    </source>
</evidence>
<sequence length="218" mass="24078">MFTGLIEEVGRIKNITRSGDAMVLTIEAKEILEDVSIGDSIAVNGICLTVTSYQSFSFTVDVMPETMHRTNLKDLKVGSLVNLERAMTPNRRFGGHFVAGHIDGVATLHGKKPVDNAIYFTFHANPSLTNYMVPKGSIAIDGISLTLVDVEKNQFSVSIIPHTLQQTNLVSKQIGQTVNIEVDMIGKFVEKYVTNLLEQRSNEKTNLTEDFLKENGFA</sequence>
<evidence type="ECO:0000256" key="5">
    <source>
        <dbReference type="ARBA" id="ARBA00013950"/>
    </source>
</evidence>